<dbReference type="RefSeq" id="XP_033527584.1">
    <property type="nucleotide sequence ID" value="XM_033667370.1"/>
</dbReference>
<sequence length="96" mass="9901">MSPKPHSKTVRGTLDNPKTQEAIKSGTKPPQLGDPVSLKPEGDNPPTPDSNSSSNTKSSSSESSVASDTAAAVTDLYKGAGQKDLPGPLKKLDSKL</sequence>
<dbReference type="Proteomes" id="UP000799771">
    <property type="component" value="Unassembled WGS sequence"/>
</dbReference>
<protein>
    <submittedName>
        <fullName evidence="2">Uncharacterized protein</fullName>
    </submittedName>
</protein>
<evidence type="ECO:0000256" key="1">
    <source>
        <dbReference type="SAM" id="MobiDB-lite"/>
    </source>
</evidence>
<organism evidence="2 3">
    <name type="scientific">Dothidotthia symphoricarpi CBS 119687</name>
    <dbReference type="NCBI Taxonomy" id="1392245"/>
    <lineage>
        <taxon>Eukaryota</taxon>
        <taxon>Fungi</taxon>
        <taxon>Dikarya</taxon>
        <taxon>Ascomycota</taxon>
        <taxon>Pezizomycotina</taxon>
        <taxon>Dothideomycetes</taxon>
        <taxon>Pleosporomycetidae</taxon>
        <taxon>Pleosporales</taxon>
        <taxon>Dothidotthiaceae</taxon>
        <taxon>Dothidotthia</taxon>
    </lineage>
</organism>
<reference evidence="2" key="1">
    <citation type="journal article" date="2020" name="Stud. Mycol.">
        <title>101 Dothideomycetes genomes: a test case for predicting lifestyles and emergence of pathogens.</title>
        <authorList>
            <person name="Haridas S."/>
            <person name="Albert R."/>
            <person name="Binder M."/>
            <person name="Bloem J."/>
            <person name="Labutti K."/>
            <person name="Salamov A."/>
            <person name="Andreopoulos B."/>
            <person name="Baker S."/>
            <person name="Barry K."/>
            <person name="Bills G."/>
            <person name="Bluhm B."/>
            <person name="Cannon C."/>
            <person name="Castanera R."/>
            <person name="Culley D."/>
            <person name="Daum C."/>
            <person name="Ezra D."/>
            <person name="Gonzalez J."/>
            <person name="Henrissat B."/>
            <person name="Kuo A."/>
            <person name="Liang C."/>
            <person name="Lipzen A."/>
            <person name="Lutzoni F."/>
            <person name="Magnuson J."/>
            <person name="Mondo S."/>
            <person name="Nolan M."/>
            <person name="Ohm R."/>
            <person name="Pangilinan J."/>
            <person name="Park H.-J."/>
            <person name="Ramirez L."/>
            <person name="Alfaro M."/>
            <person name="Sun H."/>
            <person name="Tritt A."/>
            <person name="Yoshinaga Y."/>
            <person name="Zwiers L.-H."/>
            <person name="Turgeon B."/>
            <person name="Goodwin S."/>
            <person name="Spatafora J."/>
            <person name="Crous P."/>
            <person name="Grigoriev I."/>
        </authorList>
    </citation>
    <scope>NUCLEOTIDE SEQUENCE</scope>
    <source>
        <strain evidence="2">CBS 119687</strain>
    </source>
</reference>
<keyword evidence="3" id="KW-1185">Reference proteome</keyword>
<feature type="compositionally biased region" description="Low complexity" evidence="1">
    <location>
        <begin position="49"/>
        <end position="70"/>
    </location>
</feature>
<evidence type="ECO:0000313" key="2">
    <source>
        <dbReference type="EMBL" id="KAF2133197.1"/>
    </source>
</evidence>
<dbReference type="EMBL" id="ML977499">
    <property type="protein sequence ID" value="KAF2133197.1"/>
    <property type="molecule type" value="Genomic_DNA"/>
</dbReference>
<evidence type="ECO:0000313" key="3">
    <source>
        <dbReference type="Proteomes" id="UP000799771"/>
    </source>
</evidence>
<proteinExistence type="predicted"/>
<name>A0A6A6AQS7_9PLEO</name>
<feature type="region of interest" description="Disordered" evidence="1">
    <location>
        <begin position="1"/>
        <end position="70"/>
    </location>
</feature>
<dbReference type="AlphaFoldDB" id="A0A6A6AQS7"/>
<dbReference type="OrthoDB" id="5234213at2759"/>
<dbReference type="GeneID" id="54407802"/>
<accession>A0A6A6AQS7</accession>
<feature type="region of interest" description="Disordered" evidence="1">
    <location>
        <begin position="77"/>
        <end position="96"/>
    </location>
</feature>
<gene>
    <name evidence="2" type="ORF">P153DRAFT_363408</name>
</gene>